<organism evidence="1 2">
    <name type="scientific">Bradymonas sediminis</name>
    <dbReference type="NCBI Taxonomy" id="1548548"/>
    <lineage>
        <taxon>Bacteria</taxon>
        <taxon>Deltaproteobacteria</taxon>
        <taxon>Bradymonadales</taxon>
        <taxon>Bradymonadaceae</taxon>
        <taxon>Bradymonas</taxon>
    </lineage>
</organism>
<name>A0A2Z4FJ94_9DELT</name>
<evidence type="ECO:0000313" key="2">
    <source>
        <dbReference type="Proteomes" id="UP000249799"/>
    </source>
</evidence>
<gene>
    <name evidence="1" type="ORF">DN745_05295</name>
</gene>
<proteinExistence type="predicted"/>
<dbReference type="Proteomes" id="UP000249799">
    <property type="component" value="Chromosome"/>
</dbReference>
<reference evidence="1 2" key="1">
    <citation type="submission" date="2018-06" db="EMBL/GenBank/DDBJ databases">
        <title>Lujinxingia sediminis gen. nov. sp. nov., a new facultative anaerobic member of the class Deltaproteobacteria, and proposal of Lujinxingaceae fam. nov.</title>
        <authorList>
            <person name="Guo L.-Y."/>
            <person name="Li C.-M."/>
            <person name="Wang S."/>
            <person name="Du Z.-J."/>
        </authorList>
    </citation>
    <scope>NUCLEOTIDE SEQUENCE [LARGE SCALE GENOMIC DNA]</scope>
    <source>
        <strain evidence="1 2">FA350</strain>
    </source>
</reference>
<sequence length="287" mass="31552">MKLRALVILAVFCAGCFHTSAQSRLGDITPQGRLSGGVQLDVASLAYGDVDGETQWWGARSHPQFLMAMMGSLLFVTQGFLSVGLGDDVEVGARLGIQELAGELRYGLTQQRLNAADGVSTALSLSAGWRPFMVDNFPSLQAGLDISRRYDTLAPHLNIYLTYGPQYQAASADHGASRHQRSIYPAQYGAARRELRLQTVVGVTLLTRDADTWEHLPNGDTRITSKGAYDGNTFDIGIAPWFTLASEPIEGCLMDDCSTFMPWAGEVPEYGAHLLLRYQYFPYRDFQ</sequence>
<dbReference type="KEGG" id="bsed:DN745_05295"/>
<evidence type="ECO:0000313" key="1">
    <source>
        <dbReference type="EMBL" id="AWV88784.1"/>
    </source>
</evidence>
<accession>A0A2Z4FJ94</accession>
<dbReference type="RefSeq" id="WP_111332786.1">
    <property type="nucleotide sequence ID" value="NZ_CP030032.1"/>
</dbReference>
<dbReference type="AlphaFoldDB" id="A0A2Z4FJ94"/>
<protein>
    <submittedName>
        <fullName evidence="1">Uncharacterized protein</fullName>
    </submittedName>
</protein>
<keyword evidence="2" id="KW-1185">Reference proteome</keyword>
<dbReference type="EMBL" id="CP030032">
    <property type="protein sequence ID" value="AWV88784.1"/>
    <property type="molecule type" value="Genomic_DNA"/>
</dbReference>